<accession>A0ABP4Q5Z1</accession>
<reference evidence="3" key="1">
    <citation type="journal article" date="2019" name="Int. J. Syst. Evol. Microbiol.">
        <title>The Global Catalogue of Microorganisms (GCM) 10K type strain sequencing project: providing services to taxonomists for standard genome sequencing and annotation.</title>
        <authorList>
            <consortium name="The Broad Institute Genomics Platform"/>
            <consortium name="The Broad Institute Genome Sequencing Center for Infectious Disease"/>
            <person name="Wu L."/>
            <person name="Ma J."/>
        </authorList>
    </citation>
    <scope>NUCLEOTIDE SEQUENCE [LARGE SCALE GENOMIC DNA]</scope>
    <source>
        <strain evidence="3">JCM 14969</strain>
    </source>
</reference>
<gene>
    <name evidence="2" type="ORF">GCM10009789_62600</name>
</gene>
<feature type="chain" id="PRO_5046964804" description="Peptidase inhibitor family I36" evidence="1">
    <location>
        <begin position="33"/>
        <end position="200"/>
    </location>
</feature>
<keyword evidence="3" id="KW-1185">Reference proteome</keyword>
<evidence type="ECO:0008006" key="4">
    <source>
        <dbReference type="Google" id="ProtNLM"/>
    </source>
</evidence>
<evidence type="ECO:0000256" key="1">
    <source>
        <dbReference type="SAM" id="SignalP"/>
    </source>
</evidence>
<evidence type="ECO:0000313" key="2">
    <source>
        <dbReference type="EMBL" id="GAA1599942.1"/>
    </source>
</evidence>
<keyword evidence="1" id="KW-0732">Signal</keyword>
<name>A0ABP4Q5Z1_9ACTN</name>
<sequence>MWKSPARPVRRLLVLTLLLIAAVVLPNSPAGAATTVPRQHEGSDQTRAATIATHQRPPLAGAPGIELVPAFDDDLPKGKATFDVPAKTAGATAAWSCSVYVSDPVRSYYDIEGEGDQICSGTGWSPQRLAISVQRQRWYGWQTLDTEYTAYTSAYWVSDVMWYDCYNSGTWTYRVVVTGYAAGGRYGKTVQSANYLRTTC</sequence>
<feature type="signal peptide" evidence="1">
    <location>
        <begin position="1"/>
        <end position="32"/>
    </location>
</feature>
<protein>
    <recommendedName>
        <fullName evidence="4">Peptidase inhibitor family I36</fullName>
    </recommendedName>
</protein>
<comment type="caution">
    <text evidence="2">The sequence shown here is derived from an EMBL/GenBank/DDBJ whole genome shotgun (WGS) entry which is preliminary data.</text>
</comment>
<proteinExistence type="predicted"/>
<dbReference type="EMBL" id="BAAAOS010000048">
    <property type="protein sequence ID" value="GAA1599942.1"/>
    <property type="molecule type" value="Genomic_DNA"/>
</dbReference>
<evidence type="ECO:0000313" key="3">
    <source>
        <dbReference type="Proteomes" id="UP001500393"/>
    </source>
</evidence>
<dbReference type="RefSeq" id="WP_344220282.1">
    <property type="nucleotide sequence ID" value="NZ_BAAAOS010000048.1"/>
</dbReference>
<dbReference type="Proteomes" id="UP001500393">
    <property type="component" value="Unassembled WGS sequence"/>
</dbReference>
<organism evidence="2 3">
    <name type="scientific">Kribbella sancticallisti</name>
    <dbReference type="NCBI Taxonomy" id="460087"/>
    <lineage>
        <taxon>Bacteria</taxon>
        <taxon>Bacillati</taxon>
        <taxon>Actinomycetota</taxon>
        <taxon>Actinomycetes</taxon>
        <taxon>Propionibacteriales</taxon>
        <taxon>Kribbellaceae</taxon>
        <taxon>Kribbella</taxon>
    </lineage>
</organism>